<keyword evidence="3" id="KW-1185">Reference proteome</keyword>
<dbReference type="EMBL" id="SJST01000002">
    <property type="protein sequence ID" value="TCD14942.1"/>
    <property type="molecule type" value="Genomic_DNA"/>
</dbReference>
<sequence length="168" mass="19386">MKTPTHPPGHNVVRMHISEASGAVEACRLLVRHHDEQIALCRRLEDLADQLPDVVDTQSCLRLAKQINAMIRTAHEHEERTLFPMLLAAHDDDERLGATIERLRYEHWEDESYADEVSDGLERFVTDRASSNPETLAYMLRGFFEGLRRHIAFEREYILPLLTSESPQ</sequence>
<dbReference type="RefSeq" id="WP_131566224.1">
    <property type="nucleotide sequence ID" value="NZ_JAINFK010000003.1"/>
</dbReference>
<reference evidence="2 3" key="1">
    <citation type="journal article" date="2015" name="Antonie Van Leeuwenhoek">
        <title>Oricola cellulosilytica gen. nov., sp. nov., a cellulose-degrading bacterium of the family Phyllobacteriaceae isolated from surface seashore water, and emended descriptions of Mesorhizobium loti and Phyllobacterium myrsinacearum.</title>
        <authorList>
            <person name="Hameed A."/>
            <person name="Shahina M."/>
            <person name="Lai W.A."/>
            <person name="Lin S.Y."/>
            <person name="Young L.S."/>
            <person name="Liu Y.C."/>
            <person name="Hsu Y.H."/>
            <person name="Young C.C."/>
        </authorList>
    </citation>
    <scope>NUCLEOTIDE SEQUENCE [LARGE SCALE GENOMIC DNA]</scope>
    <source>
        <strain evidence="2 3">KCTC 52183</strain>
    </source>
</reference>
<feature type="domain" description="Hemerythrin-like" evidence="1">
    <location>
        <begin position="29"/>
        <end position="162"/>
    </location>
</feature>
<dbReference type="AlphaFoldDB" id="A0A4R0PBV6"/>
<organism evidence="2 3">
    <name type="scientific">Oricola cellulosilytica</name>
    <dbReference type="NCBI Taxonomy" id="1429082"/>
    <lineage>
        <taxon>Bacteria</taxon>
        <taxon>Pseudomonadati</taxon>
        <taxon>Pseudomonadota</taxon>
        <taxon>Alphaproteobacteria</taxon>
        <taxon>Hyphomicrobiales</taxon>
        <taxon>Ahrensiaceae</taxon>
        <taxon>Oricola</taxon>
    </lineage>
</organism>
<dbReference type="Pfam" id="PF01814">
    <property type="entry name" value="Hemerythrin"/>
    <property type="match status" value="1"/>
</dbReference>
<evidence type="ECO:0000313" key="2">
    <source>
        <dbReference type="EMBL" id="TCD14942.1"/>
    </source>
</evidence>
<dbReference type="InterPro" id="IPR012312">
    <property type="entry name" value="Hemerythrin-like"/>
</dbReference>
<gene>
    <name evidence="2" type="ORF">E0D97_05135</name>
</gene>
<dbReference type="OrthoDB" id="8282715at2"/>
<comment type="caution">
    <text evidence="2">The sequence shown here is derived from an EMBL/GenBank/DDBJ whole genome shotgun (WGS) entry which is preliminary data.</text>
</comment>
<evidence type="ECO:0000313" key="3">
    <source>
        <dbReference type="Proteomes" id="UP000291301"/>
    </source>
</evidence>
<dbReference type="Proteomes" id="UP000291301">
    <property type="component" value="Unassembled WGS sequence"/>
</dbReference>
<dbReference type="Gene3D" id="1.20.120.520">
    <property type="entry name" value="nmb1532 protein domain like"/>
    <property type="match status" value="1"/>
</dbReference>
<protein>
    <submittedName>
        <fullName evidence="2">Hemerythrin domain-containing protein</fullName>
    </submittedName>
</protein>
<evidence type="ECO:0000259" key="1">
    <source>
        <dbReference type="Pfam" id="PF01814"/>
    </source>
</evidence>
<accession>A0A4R0PBV6</accession>
<name>A0A4R0PBV6_9HYPH</name>
<proteinExistence type="predicted"/>